<dbReference type="Proteomes" id="UP000054144">
    <property type="component" value="Unassembled WGS sequence"/>
</dbReference>
<evidence type="ECO:0000256" key="13">
    <source>
        <dbReference type="SAM" id="Phobius"/>
    </source>
</evidence>
<dbReference type="PIRSF" id="PIRSF000439">
    <property type="entry name" value="Oat_ACAT_DAG_ARE"/>
    <property type="match status" value="1"/>
</dbReference>
<feature type="transmembrane region" description="Helical" evidence="13">
    <location>
        <begin position="107"/>
        <end position="128"/>
    </location>
</feature>
<comment type="function">
    <text evidence="9">Sterol O-acyltransferase that catalyzes the formation of stery esters.</text>
</comment>
<feature type="transmembrane region" description="Helical" evidence="13">
    <location>
        <begin position="140"/>
        <end position="161"/>
    </location>
</feature>
<evidence type="ECO:0000256" key="3">
    <source>
        <dbReference type="ARBA" id="ARBA00022679"/>
    </source>
</evidence>
<evidence type="ECO:0000256" key="7">
    <source>
        <dbReference type="ARBA" id="ARBA00023136"/>
    </source>
</evidence>
<reference evidence="14 15" key="1">
    <citation type="journal article" date="2015" name="Fungal Genet. Biol.">
        <title>Evolution of novel wood decay mechanisms in Agaricales revealed by the genome sequences of Fistulina hepatica and Cylindrobasidium torrendii.</title>
        <authorList>
            <person name="Floudas D."/>
            <person name="Held B.W."/>
            <person name="Riley R."/>
            <person name="Nagy L.G."/>
            <person name="Koehler G."/>
            <person name="Ransdell A.S."/>
            <person name="Younus H."/>
            <person name="Chow J."/>
            <person name="Chiniquy J."/>
            <person name="Lipzen A."/>
            <person name="Tritt A."/>
            <person name="Sun H."/>
            <person name="Haridas S."/>
            <person name="LaButti K."/>
            <person name="Ohm R.A."/>
            <person name="Kues U."/>
            <person name="Blanchette R.A."/>
            <person name="Grigoriev I.V."/>
            <person name="Minto R.E."/>
            <person name="Hibbett D.S."/>
        </authorList>
    </citation>
    <scope>NUCLEOTIDE SEQUENCE [LARGE SCALE GENOMIC DNA]</scope>
    <source>
        <strain evidence="14 15">ATCC 64428</strain>
    </source>
</reference>
<evidence type="ECO:0000313" key="14">
    <source>
        <dbReference type="EMBL" id="KIY53339.1"/>
    </source>
</evidence>
<protein>
    <recommendedName>
        <fullName evidence="10">O-acyltransferase</fullName>
    </recommendedName>
</protein>
<keyword evidence="7 10" id="KW-0472">Membrane</keyword>
<comment type="subcellular location">
    <subcellularLocation>
        <location evidence="1 10">Endoplasmic reticulum membrane</location>
        <topology evidence="1 10">Multi-pass membrane protein</topology>
    </subcellularLocation>
</comment>
<dbReference type="InterPro" id="IPR014371">
    <property type="entry name" value="Oat_ACAT_DAG_ARE"/>
</dbReference>
<sequence length="567" mass="64737">MSSQDPETSFVTRTASGNIQTTEGTLHVSRPFRSRTSKKMRAMITFVPRKSHFDTTNETSGANEFRGFFTLFWISLFIFTVRTYLLSYESEGHALNLRFATMFSQDAVTLAISDAVLVASSVICVPFAKAVRNGWIRVRPAIIVQHTMQTAILSIVIHWTYYRRWPWVQSGFLTLHTLVMLMKMHSYLNINFHLKHAHNQLQTLLANLRTATAESGGWEKAVEEAIVYRDRTNTASDGEFSNTDTPSVGTPPMVSGARMAYVDADGVKDLRRRLTSLGDKRVVVDEARLGSTNGGDDTPVDTLTADTQDLSSHPSERISRLARECVELQGELTSAGPERVTWPDNITYRNFAVYLLIPSLVYELEYPRTDHIRPLYLMEKAIAFFGSFTLLYTFTETFILPVMPLTHHQSFARSLLDLSLPFMISYLLLFYIIFECICNFFAEISYFADRQFYEDWWNSTSQSEFSRKWNIPVYSFLLRHVYASSITNYRLSRSAAMFLTFLLSACAHELVMVVVTQKIRHVVFSSQCIYFHFNSSKFLSSPMLGNIVFWLGLYAGFPLLCVGYVAY</sequence>
<evidence type="ECO:0000256" key="8">
    <source>
        <dbReference type="ARBA" id="ARBA00023315"/>
    </source>
</evidence>
<evidence type="ECO:0000256" key="5">
    <source>
        <dbReference type="ARBA" id="ARBA00022824"/>
    </source>
</evidence>
<evidence type="ECO:0000256" key="6">
    <source>
        <dbReference type="ARBA" id="ARBA00022989"/>
    </source>
</evidence>
<keyword evidence="4 13" id="KW-0812">Transmembrane</keyword>
<keyword evidence="8 10" id="KW-0012">Acyltransferase</keyword>
<evidence type="ECO:0000313" key="15">
    <source>
        <dbReference type="Proteomes" id="UP000054144"/>
    </source>
</evidence>
<evidence type="ECO:0000256" key="9">
    <source>
        <dbReference type="ARBA" id="ARBA00023568"/>
    </source>
</evidence>
<feature type="active site" evidence="11">
    <location>
        <position position="508"/>
    </location>
</feature>
<feature type="transmembrane region" description="Helical" evidence="13">
    <location>
        <begin position="423"/>
        <end position="442"/>
    </location>
</feature>
<dbReference type="GO" id="GO:0034737">
    <property type="term" value="F:ergosterol O-acyltransferase activity"/>
    <property type="evidence" value="ECO:0007669"/>
    <property type="project" value="TreeGrafter"/>
</dbReference>
<evidence type="ECO:0000256" key="11">
    <source>
        <dbReference type="PIRSR" id="PIRSR000439-1"/>
    </source>
</evidence>
<keyword evidence="5 10" id="KW-0256">Endoplasmic reticulum</keyword>
<keyword evidence="15" id="KW-1185">Reference proteome</keyword>
<evidence type="ECO:0000256" key="12">
    <source>
        <dbReference type="SAM" id="MobiDB-lite"/>
    </source>
</evidence>
<proteinExistence type="inferred from homology"/>
<gene>
    <name evidence="14" type="ORF">FISHEDRAFT_55208</name>
</gene>
<feature type="transmembrane region" description="Helical" evidence="13">
    <location>
        <begin position="495"/>
        <end position="515"/>
    </location>
</feature>
<organism evidence="14 15">
    <name type="scientific">Fistulina hepatica ATCC 64428</name>
    <dbReference type="NCBI Taxonomy" id="1128425"/>
    <lineage>
        <taxon>Eukaryota</taxon>
        <taxon>Fungi</taxon>
        <taxon>Dikarya</taxon>
        <taxon>Basidiomycota</taxon>
        <taxon>Agaricomycotina</taxon>
        <taxon>Agaricomycetes</taxon>
        <taxon>Agaricomycetidae</taxon>
        <taxon>Agaricales</taxon>
        <taxon>Fistulinaceae</taxon>
        <taxon>Fistulina</taxon>
    </lineage>
</organism>
<evidence type="ECO:0000256" key="1">
    <source>
        <dbReference type="ARBA" id="ARBA00004477"/>
    </source>
</evidence>
<keyword evidence="6 13" id="KW-1133">Transmembrane helix</keyword>
<dbReference type="EMBL" id="KN881618">
    <property type="protein sequence ID" value="KIY53339.1"/>
    <property type="molecule type" value="Genomic_DNA"/>
</dbReference>
<comment type="similarity">
    <text evidence="2 10">Belongs to the membrane-bound acyltransferase family. Sterol o-acyltransferase subfamily.</text>
</comment>
<dbReference type="AlphaFoldDB" id="A0A0D7ANM0"/>
<dbReference type="PANTHER" id="PTHR10408">
    <property type="entry name" value="STEROL O-ACYLTRANSFERASE"/>
    <property type="match status" value="1"/>
</dbReference>
<feature type="region of interest" description="Disordered" evidence="12">
    <location>
        <begin position="235"/>
        <end position="254"/>
    </location>
</feature>
<name>A0A0D7ANM0_9AGAR</name>
<accession>A0A0D7ANM0</accession>
<feature type="transmembrane region" description="Helical" evidence="13">
    <location>
        <begin position="381"/>
        <end position="403"/>
    </location>
</feature>
<evidence type="ECO:0000256" key="4">
    <source>
        <dbReference type="ARBA" id="ARBA00022692"/>
    </source>
</evidence>
<dbReference type="GO" id="GO:0005789">
    <property type="term" value="C:endoplasmic reticulum membrane"/>
    <property type="evidence" value="ECO:0007669"/>
    <property type="project" value="UniProtKB-SubCell"/>
</dbReference>
<evidence type="ECO:0000256" key="2">
    <source>
        <dbReference type="ARBA" id="ARBA00009010"/>
    </source>
</evidence>
<feature type="transmembrane region" description="Helical" evidence="13">
    <location>
        <begin position="547"/>
        <end position="566"/>
    </location>
</feature>
<dbReference type="GO" id="GO:0008204">
    <property type="term" value="P:ergosterol metabolic process"/>
    <property type="evidence" value="ECO:0007669"/>
    <property type="project" value="TreeGrafter"/>
</dbReference>
<dbReference type="Pfam" id="PF03062">
    <property type="entry name" value="MBOAT"/>
    <property type="match status" value="1"/>
</dbReference>
<feature type="transmembrane region" description="Helical" evidence="13">
    <location>
        <begin position="167"/>
        <end position="188"/>
    </location>
</feature>
<keyword evidence="3 10" id="KW-0808">Transferase</keyword>
<dbReference type="OrthoDB" id="10039049at2759"/>
<evidence type="ECO:0000256" key="10">
    <source>
        <dbReference type="PIRNR" id="PIRNR000439"/>
    </source>
</evidence>
<dbReference type="PANTHER" id="PTHR10408:SF9">
    <property type="entry name" value="STEROL O-ACYLTRANSFERASE 2-RELATED"/>
    <property type="match status" value="1"/>
</dbReference>
<feature type="transmembrane region" description="Helical" evidence="13">
    <location>
        <begin position="68"/>
        <end position="87"/>
    </location>
</feature>
<dbReference type="InterPro" id="IPR004299">
    <property type="entry name" value="MBOAT_fam"/>
</dbReference>
<feature type="compositionally biased region" description="Polar residues" evidence="12">
    <location>
        <begin position="235"/>
        <end position="248"/>
    </location>
</feature>